<dbReference type="Gene3D" id="3.40.1730.10">
    <property type="entry name" value="pa0076 domain"/>
    <property type="match status" value="1"/>
</dbReference>
<dbReference type="PIRSF" id="PIRSF029287">
    <property type="entry name" value="UCP029287"/>
    <property type="match status" value="1"/>
</dbReference>
<gene>
    <name evidence="2" type="primary">tagF</name>
    <name evidence="2" type="ORF">IGS68_28580</name>
</gene>
<dbReference type="InterPro" id="IPR017748">
    <property type="entry name" value="TagF"/>
</dbReference>
<dbReference type="NCBIfam" id="TIGR03373">
    <property type="entry name" value="VI_minor_4"/>
    <property type="match status" value="1"/>
</dbReference>
<dbReference type="RefSeq" id="WP_201082513.1">
    <property type="nucleotide sequence ID" value="NZ_CP067421.1"/>
</dbReference>
<evidence type="ECO:0000313" key="3">
    <source>
        <dbReference type="Proteomes" id="UP000595197"/>
    </source>
</evidence>
<proteinExistence type="predicted"/>
<name>A0ABX7BFD7_9PROT</name>
<organism evidence="2 3">
    <name type="scientific">Skermanella cutis</name>
    <dbReference type="NCBI Taxonomy" id="2775420"/>
    <lineage>
        <taxon>Bacteria</taxon>
        <taxon>Pseudomonadati</taxon>
        <taxon>Pseudomonadota</taxon>
        <taxon>Alphaproteobacteria</taxon>
        <taxon>Rhodospirillales</taxon>
        <taxon>Azospirillaceae</taxon>
        <taxon>Skermanella</taxon>
    </lineage>
</organism>
<geneLocation type="plasmid" evidence="2 3">
    <name>pTT6-1</name>
</geneLocation>
<dbReference type="InterPro" id="IPR038225">
    <property type="entry name" value="TagF_sf"/>
</dbReference>
<sequence>MTVLRIGYYGKLPARADFVGRRLPEDFIEPWDAWMQSALSAGEAAGGEAWRQRFLESPTWRFALPAGSCGRTGWTGALRPSVDAVGRCFPFVLAAELPGAADILAVMDAGSGWYETLEAMAGATARPDFDLEWLDRPLPSLRSAAGGRDPWPSLGGIYSGGLWHRLPSILAATAALRRQPSSGRAAAIWWTAGTPAFGSGIALTSGLIPPAAFPALIDGSWRDHGWTVTDGTAQAHDPGPAPPEWDRTA</sequence>
<dbReference type="Pfam" id="PF09867">
    <property type="entry name" value="TagF_N"/>
    <property type="match status" value="1"/>
</dbReference>
<feature type="region of interest" description="Disordered" evidence="1">
    <location>
        <begin position="228"/>
        <end position="249"/>
    </location>
</feature>
<dbReference type="EMBL" id="CP067421">
    <property type="protein sequence ID" value="QQP93115.1"/>
    <property type="molecule type" value="Genomic_DNA"/>
</dbReference>
<keyword evidence="3" id="KW-1185">Reference proteome</keyword>
<evidence type="ECO:0000256" key="1">
    <source>
        <dbReference type="SAM" id="MobiDB-lite"/>
    </source>
</evidence>
<evidence type="ECO:0000313" key="2">
    <source>
        <dbReference type="EMBL" id="QQP93115.1"/>
    </source>
</evidence>
<protein>
    <submittedName>
        <fullName evidence="2">Type VI secretion system-associated protein TagF</fullName>
    </submittedName>
</protein>
<keyword evidence="2" id="KW-0614">Plasmid</keyword>
<reference evidence="2" key="1">
    <citation type="submission" date="2021-02" db="EMBL/GenBank/DDBJ databases">
        <title>Skermanella TT6 skin isolate.</title>
        <authorList>
            <person name="Lee K."/>
            <person name="Ganzorig M."/>
        </authorList>
    </citation>
    <scope>NUCLEOTIDE SEQUENCE</scope>
    <source>
        <strain evidence="2">TT6</strain>
    </source>
</reference>
<dbReference type="Proteomes" id="UP000595197">
    <property type="component" value="Plasmid pTT6-1"/>
</dbReference>
<accession>A0ABX7BFD7</accession>